<comment type="similarity">
    <text evidence="2 15">Belongs to the peptidase M20A family. DapE subfamily.</text>
</comment>
<evidence type="ECO:0000256" key="2">
    <source>
        <dbReference type="ARBA" id="ARBA00006746"/>
    </source>
</evidence>
<keyword evidence="12 15" id="KW-0170">Cobalt</keyword>
<dbReference type="EC" id="3.5.1.18" evidence="4 15"/>
<feature type="binding site" evidence="15">
    <location>
        <position position="368"/>
    </location>
    <ligand>
        <name>Zn(2+)</name>
        <dbReference type="ChEBI" id="CHEBI:29105"/>
        <label>2</label>
    </ligand>
</feature>
<dbReference type="Pfam" id="PF01546">
    <property type="entry name" value="Peptidase_M20"/>
    <property type="match status" value="1"/>
</dbReference>
<dbReference type="GO" id="GO:0009089">
    <property type="term" value="P:lysine biosynthetic process via diaminopimelate"/>
    <property type="evidence" value="ECO:0007669"/>
    <property type="project" value="UniProtKB-UniRule"/>
</dbReference>
<dbReference type="CDD" id="cd03891">
    <property type="entry name" value="M20_DapE_proteobac"/>
    <property type="match status" value="1"/>
</dbReference>
<keyword evidence="6 15" id="KW-0028">Amino-acid biosynthesis</keyword>
<feature type="binding site" evidence="15">
    <location>
        <position position="89"/>
    </location>
    <ligand>
        <name>Zn(2+)</name>
        <dbReference type="ChEBI" id="CHEBI:29105"/>
        <label>1</label>
    </ligand>
</feature>
<accession>A0A4Y6UBQ5</accession>
<keyword evidence="11 15" id="KW-0457">Lysine biosynthesis</keyword>
<dbReference type="SUPFAM" id="SSF53187">
    <property type="entry name" value="Zn-dependent exopeptidases"/>
    <property type="match status" value="1"/>
</dbReference>
<dbReference type="KEGG" id="swf:E3E12_06535"/>
<evidence type="ECO:0000256" key="6">
    <source>
        <dbReference type="ARBA" id="ARBA00022605"/>
    </source>
</evidence>
<evidence type="ECO:0000256" key="12">
    <source>
        <dbReference type="ARBA" id="ARBA00023285"/>
    </source>
</evidence>
<feature type="binding site" evidence="15">
    <location>
        <position position="154"/>
    </location>
    <ligand>
        <name>Zn(2+)</name>
        <dbReference type="ChEBI" id="CHEBI:29105"/>
        <label>2</label>
    </ligand>
</feature>
<dbReference type="Pfam" id="PF07687">
    <property type="entry name" value="M20_dimer"/>
    <property type="match status" value="1"/>
</dbReference>
<dbReference type="EMBL" id="CP038231">
    <property type="protein sequence ID" value="QDH13897.1"/>
    <property type="molecule type" value="Genomic_DNA"/>
</dbReference>
<keyword evidence="8 15" id="KW-0378">Hydrolase</keyword>
<feature type="active site" description="Proton acceptor" evidence="15">
    <location>
        <position position="153"/>
    </location>
</feature>
<keyword evidence="9 15" id="KW-0862">Zinc</keyword>
<evidence type="ECO:0000256" key="5">
    <source>
        <dbReference type="ARBA" id="ARBA00022391"/>
    </source>
</evidence>
<dbReference type="Proteomes" id="UP000318709">
    <property type="component" value="Chromosome"/>
</dbReference>
<dbReference type="GO" id="GO:0008777">
    <property type="term" value="F:acetylornithine deacetylase activity"/>
    <property type="evidence" value="ECO:0007669"/>
    <property type="project" value="TreeGrafter"/>
</dbReference>
<dbReference type="SUPFAM" id="SSF55031">
    <property type="entry name" value="Bacterial exopeptidase dimerisation domain"/>
    <property type="match status" value="1"/>
</dbReference>
<reference evidence="17 18" key="1">
    <citation type="submission" date="2019-03" db="EMBL/GenBank/DDBJ databases">
        <title>The complete genome sequence of Swingsia_sp. F3b2 LMG30590(T).</title>
        <authorList>
            <person name="Chua K.-O."/>
            <person name="Chan K.-G."/>
            <person name="See-Too W.-S."/>
        </authorList>
    </citation>
    <scope>NUCLEOTIDE SEQUENCE [LARGE SCALE GENOMIC DNA]</scope>
    <source>
        <strain evidence="17 18">F3b2</strain>
    </source>
</reference>
<evidence type="ECO:0000256" key="7">
    <source>
        <dbReference type="ARBA" id="ARBA00022723"/>
    </source>
</evidence>
<feature type="binding site" evidence="15">
    <location>
        <position position="120"/>
    </location>
    <ligand>
        <name>Zn(2+)</name>
        <dbReference type="ChEBI" id="CHEBI:29105"/>
        <label>2</label>
    </ligand>
</feature>
<dbReference type="InterPro" id="IPR002933">
    <property type="entry name" value="Peptidase_M20"/>
</dbReference>
<evidence type="ECO:0000259" key="16">
    <source>
        <dbReference type="Pfam" id="PF07687"/>
    </source>
</evidence>
<evidence type="ECO:0000256" key="8">
    <source>
        <dbReference type="ARBA" id="ARBA00022801"/>
    </source>
</evidence>
<gene>
    <name evidence="15 17" type="primary">dapE</name>
    <name evidence="17" type="ORF">E3E12_06535</name>
</gene>
<dbReference type="PANTHER" id="PTHR43808:SF31">
    <property type="entry name" value="N-ACETYL-L-CITRULLINE DEACETYLASE"/>
    <property type="match status" value="1"/>
</dbReference>
<dbReference type="GO" id="GO:0006526">
    <property type="term" value="P:L-arginine biosynthetic process"/>
    <property type="evidence" value="ECO:0007669"/>
    <property type="project" value="TreeGrafter"/>
</dbReference>
<keyword evidence="7 15" id="KW-0479">Metal-binding</keyword>
<evidence type="ECO:0000256" key="1">
    <source>
        <dbReference type="ARBA" id="ARBA00005130"/>
    </source>
</evidence>
<comment type="pathway">
    <text evidence="1 15">Amino-acid biosynthesis; L-lysine biosynthesis via DAP pathway; LL-2,6-diaminopimelate from (S)-tetrahydrodipicolinate (succinylase route): step 3/3.</text>
</comment>
<dbReference type="OrthoDB" id="9809784at2"/>
<protein>
    <recommendedName>
        <fullName evidence="5 15">Succinyl-diaminopimelate desuccinylase</fullName>
        <shortName evidence="15">SDAP desuccinylase</shortName>
        <ecNumber evidence="4 15">3.5.1.18</ecNumber>
    </recommendedName>
    <alternativeName>
        <fullName evidence="13 15">N-succinyl-LL-2,6-diaminoheptanedioate amidohydrolase</fullName>
    </alternativeName>
</protein>
<dbReference type="GO" id="GO:0050897">
    <property type="term" value="F:cobalt ion binding"/>
    <property type="evidence" value="ECO:0007669"/>
    <property type="project" value="UniProtKB-UniRule"/>
</dbReference>
<dbReference type="Gene3D" id="3.40.630.10">
    <property type="entry name" value="Zn peptidases"/>
    <property type="match status" value="2"/>
</dbReference>
<dbReference type="InterPro" id="IPR001261">
    <property type="entry name" value="ArgE/DapE_CS"/>
</dbReference>
<dbReference type="AlphaFoldDB" id="A0A4Y6UBQ5"/>
<dbReference type="InterPro" id="IPR005941">
    <property type="entry name" value="DapE_proteobac"/>
</dbReference>
<dbReference type="NCBIfam" id="TIGR01246">
    <property type="entry name" value="dapE_proteo"/>
    <property type="match status" value="1"/>
</dbReference>
<proteinExistence type="inferred from homology"/>
<dbReference type="GO" id="GO:0008270">
    <property type="term" value="F:zinc ion binding"/>
    <property type="evidence" value="ECO:0007669"/>
    <property type="project" value="UniProtKB-UniRule"/>
</dbReference>
<feature type="binding site" evidence="15">
    <location>
        <position position="183"/>
    </location>
    <ligand>
        <name>Zn(2+)</name>
        <dbReference type="ChEBI" id="CHEBI:29105"/>
        <label>1</label>
    </ligand>
</feature>
<evidence type="ECO:0000256" key="10">
    <source>
        <dbReference type="ARBA" id="ARBA00022915"/>
    </source>
</evidence>
<evidence type="ECO:0000256" key="13">
    <source>
        <dbReference type="ARBA" id="ARBA00031891"/>
    </source>
</evidence>
<feature type="binding site" evidence="15">
    <location>
        <position position="120"/>
    </location>
    <ligand>
        <name>Zn(2+)</name>
        <dbReference type="ChEBI" id="CHEBI:29105"/>
        <label>1</label>
    </ligand>
</feature>
<dbReference type="HAMAP" id="MF_01690">
    <property type="entry name" value="DapE"/>
    <property type="match status" value="1"/>
</dbReference>
<keyword evidence="18" id="KW-1185">Reference proteome</keyword>
<sequence>MTQSAAIPARSALRDPLPLLQRLLRCPSVTPEDGGAMAVLAQALEGLGFEVKRLDFGSEGAKTPNLWAVAGPIEDAAGKPAPFLCLGGHTDVVPPGPDWAQPPFAGVVADGSVWGRGAADMKGALAAFVAAVARRLEKGPLKGRLAFLITGDEEGPGRHGTRAVIEWLRAQGVRRPDFCLLGEPSNPTHMGEIIKVGRRGSLNARVVVKGVQGHVAYPHRADNPLPRLVRLLDALSSTVLDEGTERFAPSSLQVTSIDVGNQATNVIPGSAEARLNIRFNDAHSGASLTAWLEAMVDRHAPGAALHVDVSGESFLTPCGHDVALLAQCVEDVTGHAPALDTGGGTSDARFITHWCPVAEFGLVGATMHKRDEHVSLPSLEALTAITERFMVRMGV</sequence>
<dbReference type="GO" id="GO:0019877">
    <property type="term" value="P:diaminopimelate biosynthetic process"/>
    <property type="evidence" value="ECO:0007669"/>
    <property type="project" value="UniProtKB-UniRule"/>
</dbReference>
<keyword evidence="10 15" id="KW-0220">Diaminopimelate biosynthesis</keyword>
<comment type="cofactor">
    <cofactor evidence="15">
        <name>Zn(2+)</name>
        <dbReference type="ChEBI" id="CHEBI:29105"/>
    </cofactor>
    <cofactor evidence="15">
        <name>Co(2+)</name>
        <dbReference type="ChEBI" id="CHEBI:48828"/>
    </cofactor>
    <text evidence="15">Binds 2 Zn(2+) or Co(2+) ions per subunit.</text>
</comment>
<dbReference type="PANTHER" id="PTHR43808">
    <property type="entry name" value="ACETYLORNITHINE DEACETYLASE"/>
    <property type="match status" value="1"/>
</dbReference>
<organism evidence="17 18">
    <name type="scientific">Formicincola oecophyllae</name>
    <dbReference type="NCBI Taxonomy" id="2558361"/>
    <lineage>
        <taxon>Bacteria</taxon>
        <taxon>Pseudomonadati</taxon>
        <taxon>Pseudomonadota</taxon>
        <taxon>Alphaproteobacteria</taxon>
        <taxon>Acetobacterales</taxon>
        <taxon>Acetobacteraceae</taxon>
        <taxon>Formicincola</taxon>
    </lineage>
</organism>
<evidence type="ECO:0000313" key="17">
    <source>
        <dbReference type="EMBL" id="QDH13897.1"/>
    </source>
</evidence>
<evidence type="ECO:0000256" key="15">
    <source>
        <dbReference type="HAMAP-Rule" id="MF_01690"/>
    </source>
</evidence>
<dbReference type="InterPro" id="IPR011650">
    <property type="entry name" value="Peptidase_M20_dimer"/>
</dbReference>
<dbReference type="GO" id="GO:0009014">
    <property type="term" value="F:succinyl-diaminopimelate desuccinylase activity"/>
    <property type="evidence" value="ECO:0007669"/>
    <property type="project" value="UniProtKB-UniRule"/>
</dbReference>
<dbReference type="PROSITE" id="PS00759">
    <property type="entry name" value="ARGE_DAPE_CPG2_2"/>
    <property type="match status" value="1"/>
</dbReference>
<comment type="subunit">
    <text evidence="3 15">Homodimer.</text>
</comment>
<dbReference type="InterPro" id="IPR050072">
    <property type="entry name" value="Peptidase_M20A"/>
</dbReference>
<evidence type="ECO:0000256" key="14">
    <source>
        <dbReference type="ARBA" id="ARBA00051301"/>
    </source>
</evidence>
<evidence type="ECO:0000256" key="4">
    <source>
        <dbReference type="ARBA" id="ARBA00011921"/>
    </source>
</evidence>
<evidence type="ECO:0000313" key="18">
    <source>
        <dbReference type="Proteomes" id="UP000318709"/>
    </source>
</evidence>
<feature type="domain" description="Peptidase M20 dimerisation" evidence="16">
    <location>
        <begin position="196"/>
        <end position="302"/>
    </location>
</feature>
<evidence type="ECO:0000256" key="11">
    <source>
        <dbReference type="ARBA" id="ARBA00023154"/>
    </source>
</evidence>
<comment type="function">
    <text evidence="15">Catalyzes the hydrolysis of N-succinyl-L,L-diaminopimelic acid (SDAP), forming succinate and LL-2,6-diaminopimelate (DAP), an intermediate involved in the bacterial biosynthesis of lysine and meso-diaminopimelic acid, an essential component of bacterial cell walls.</text>
</comment>
<dbReference type="RefSeq" id="WP_141443604.1">
    <property type="nucleotide sequence ID" value="NZ_CP038231.1"/>
</dbReference>
<dbReference type="UniPathway" id="UPA00034">
    <property type="reaction ID" value="UER00021"/>
</dbReference>
<comment type="catalytic activity">
    <reaction evidence="14 15">
        <text>N-succinyl-(2S,6S)-2,6-diaminopimelate + H2O = (2S,6S)-2,6-diaminopimelate + succinate</text>
        <dbReference type="Rhea" id="RHEA:22608"/>
        <dbReference type="ChEBI" id="CHEBI:15377"/>
        <dbReference type="ChEBI" id="CHEBI:30031"/>
        <dbReference type="ChEBI" id="CHEBI:57609"/>
        <dbReference type="ChEBI" id="CHEBI:58087"/>
        <dbReference type="EC" id="3.5.1.18"/>
    </reaction>
</comment>
<feature type="active site" evidence="15">
    <location>
        <position position="91"/>
    </location>
</feature>
<evidence type="ECO:0000256" key="9">
    <source>
        <dbReference type="ARBA" id="ARBA00022833"/>
    </source>
</evidence>
<evidence type="ECO:0000256" key="3">
    <source>
        <dbReference type="ARBA" id="ARBA00011738"/>
    </source>
</evidence>
<dbReference type="NCBIfam" id="NF009557">
    <property type="entry name" value="PRK13009.1"/>
    <property type="match status" value="1"/>
</dbReference>
<name>A0A4Y6UBQ5_9PROT</name>
<dbReference type="InterPro" id="IPR036264">
    <property type="entry name" value="Bact_exopeptidase_dim_dom"/>
</dbReference>